<dbReference type="Proteomes" id="UP000007721">
    <property type="component" value="Chromosome"/>
</dbReference>
<keyword evidence="3" id="KW-1185">Reference proteome</keyword>
<evidence type="ECO:0000313" key="2">
    <source>
        <dbReference type="EMBL" id="ACM21686.2"/>
    </source>
</evidence>
<protein>
    <submittedName>
        <fullName evidence="2">Uncharacterized protein</fullName>
    </submittedName>
</protein>
<dbReference type="HOGENOM" id="CLU_134955_0_0_7"/>
<feature type="chain" id="PRO_5002886517" evidence="1">
    <location>
        <begin position="22"/>
        <end position="177"/>
    </location>
</feature>
<evidence type="ECO:0000256" key="1">
    <source>
        <dbReference type="SAM" id="SignalP"/>
    </source>
</evidence>
<dbReference type="RefSeq" id="WP_154650515.1">
    <property type="nucleotide sequence ID" value="NC_011979.1"/>
</dbReference>
<reference evidence="2 3" key="1">
    <citation type="submission" date="2009-01" db="EMBL/GenBank/DDBJ databases">
        <title>Complete sequence of Geobacter sp. FRC-32.</title>
        <authorList>
            <consortium name="US DOE Joint Genome Institute"/>
            <person name="Lucas S."/>
            <person name="Copeland A."/>
            <person name="Lapidus A."/>
            <person name="Glavina del Rio T."/>
            <person name="Dalin E."/>
            <person name="Tice H."/>
            <person name="Bruce D."/>
            <person name="Goodwin L."/>
            <person name="Pitluck S."/>
            <person name="Saunders E."/>
            <person name="Brettin T."/>
            <person name="Detter J.C."/>
            <person name="Han C."/>
            <person name="Larimer F."/>
            <person name="Land M."/>
            <person name="Hauser L."/>
            <person name="Kyrpides N."/>
            <person name="Ovchinnikova G."/>
            <person name="Kostka J."/>
            <person name="Richardson P."/>
        </authorList>
    </citation>
    <scope>NUCLEOTIDE SEQUENCE [LARGE SCALE GENOMIC DNA]</scope>
    <source>
        <strain evidence="3">DSM 22248 / JCM 15807 / FRC-32</strain>
    </source>
</reference>
<evidence type="ECO:0000313" key="3">
    <source>
        <dbReference type="Proteomes" id="UP000007721"/>
    </source>
</evidence>
<organism evidence="2 3">
    <name type="scientific">Geotalea daltonii (strain DSM 22248 / JCM 15807 / FRC-32)</name>
    <name type="common">Geobacter daltonii</name>
    <dbReference type="NCBI Taxonomy" id="316067"/>
    <lineage>
        <taxon>Bacteria</taxon>
        <taxon>Pseudomonadati</taxon>
        <taxon>Thermodesulfobacteriota</taxon>
        <taxon>Desulfuromonadia</taxon>
        <taxon>Geobacterales</taxon>
        <taxon>Geobacteraceae</taxon>
        <taxon>Geotalea</taxon>
    </lineage>
</organism>
<name>B9M502_GEODF</name>
<dbReference type="STRING" id="316067.Geob_3343"/>
<dbReference type="KEGG" id="geo:Geob_3343"/>
<keyword evidence="1" id="KW-0732">Signal</keyword>
<sequence>MRAMTLITAISIVGLLGTADAMPGLEKRGVVVPSVTPAMNQSPHSTASGSSAGPTDMAGVIQKAILPGYPKMPIGEAFGKYGYFKKREWRETRAANGNIFVDFVGYIPTGLFDFKKRSAGITARGIEVKFVIYPDGAYGLAMMTNVEIRSGGRIYRTPRADAKVVLDAIYANQKLDL</sequence>
<feature type="signal peptide" evidence="1">
    <location>
        <begin position="1"/>
        <end position="21"/>
    </location>
</feature>
<gene>
    <name evidence="2" type="ordered locus">Geob_3343</name>
</gene>
<dbReference type="AlphaFoldDB" id="B9M502"/>
<accession>B9M502</accession>
<dbReference type="OrthoDB" id="5397374at2"/>
<proteinExistence type="predicted"/>
<dbReference type="EMBL" id="CP001390">
    <property type="protein sequence ID" value="ACM21686.2"/>
    <property type="molecule type" value="Genomic_DNA"/>
</dbReference>